<evidence type="ECO:0000256" key="5">
    <source>
        <dbReference type="ARBA" id="ARBA00022692"/>
    </source>
</evidence>
<comment type="caution">
    <text evidence="27">The sequence shown here is derived from an EMBL/GenBank/DDBJ whole genome shotgun (WGS) entry which is preliminary data.</text>
</comment>
<dbReference type="InterPro" id="IPR014525">
    <property type="entry name" value="ETR"/>
</dbReference>
<evidence type="ECO:0000256" key="23">
    <source>
        <dbReference type="SAM" id="Phobius"/>
    </source>
</evidence>
<dbReference type="Pfam" id="PF00512">
    <property type="entry name" value="HisKA"/>
    <property type="match status" value="1"/>
</dbReference>
<feature type="cross-link" description="Glycyl lysine isopeptide (Lys-Gly) (interchain with G-Cter in ubiquitin)" evidence="21">
    <location>
        <position position="736"/>
    </location>
</feature>
<comment type="caution">
    <text evidence="22">Lacks conserved residue(s) required for the propagation of feature annotation.</text>
</comment>
<dbReference type="InterPro" id="IPR011006">
    <property type="entry name" value="CheY-like_superfamily"/>
</dbReference>
<dbReference type="PIRSF" id="PIRSF026389">
    <property type="entry name" value="Ethyln_sen_HK"/>
    <property type="match status" value="1"/>
</dbReference>
<evidence type="ECO:0000256" key="9">
    <source>
        <dbReference type="ARBA" id="ARBA00022777"/>
    </source>
</evidence>
<feature type="disulfide bond" description="Interchain" evidence="20">
    <location>
        <position position="30"/>
    </location>
</feature>
<evidence type="ECO:0000256" key="18">
    <source>
        <dbReference type="PIRNR" id="PIRNR026389"/>
    </source>
</evidence>
<dbReference type="SMART" id="SM00065">
    <property type="entry name" value="GAF"/>
    <property type="match status" value="1"/>
</dbReference>
<keyword evidence="3" id="KW-0597">Phosphoprotein</keyword>
<dbReference type="PROSITE" id="PS50110">
    <property type="entry name" value="RESPONSE_REGULATORY"/>
    <property type="match status" value="1"/>
</dbReference>
<evidence type="ECO:0000256" key="7">
    <source>
        <dbReference type="ARBA" id="ARBA00022741"/>
    </source>
</evidence>
<dbReference type="CDD" id="cd16938">
    <property type="entry name" value="HATPase_ETR2_ERS2-EIN4-like"/>
    <property type="match status" value="1"/>
</dbReference>
<dbReference type="OrthoDB" id="60033at2759"/>
<dbReference type="GO" id="GO:0005524">
    <property type="term" value="F:ATP binding"/>
    <property type="evidence" value="ECO:0007669"/>
    <property type="project" value="UniProtKB-UniRule"/>
</dbReference>
<evidence type="ECO:0000256" key="2">
    <source>
        <dbReference type="ARBA" id="ARBA00009842"/>
    </source>
</evidence>
<keyword evidence="28" id="KW-1185">Reference proteome</keyword>
<feature type="domain" description="Histidine kinase" evidence="25">
    <location>
        <begin position="372"/>
        <end position="605"/>
    </location>
</feature>
<feature type="transmembrane region" description="Helical" evidence="23">
    <location>
        <begin position="50"/>
        <end position="67"/>
    </location>
</feature>
<organism evidence="27 28">
    <name type="scientific">Protea cynaroides</name>
    <dbReference type="NCBI Taxonomy" id="273540"/>
    <lineage>
        <taxon>Eukaryota</taxon>
        <taxon>Viridiplantae</taxon>
        <taxon>Streptophyta</taxon>
        <taxon>Embryophyta</taxon>
        <taxon>Tracheophyta</taxon>
        <taxon>Spermatophyta</taxon>
        <taxon>Magnoliopsida</taxon>
        <taxon>Proteales</taxon>
        <taxon>Proteaceae</taxon>
        <taxon>Protea</taxon>
    </lineage>
</organism>
<evidence type="ECO:0000256" key="17">
    <source>
        <dbReference type="ARBA" id="ARBA00023170"/>
    </source>
</evidence>
<dbReference type="Gene3D" id="3.40.50.2300">
    <property type="match status" value="1"/>
</dbReference>
<evidence type="ECO:0000256" key="21">
    <source>
        <dbReference type="PIRSR" id="PIRSR026389-4"/>
    </source>
</evidence>
<keyword evidence="12 23" id="KW-1133">Transmembrane helix</keyword>
<dbReference type="GO" id="GO:0046872">
    <property type="term" value="F:metal ion binding"/>
    <property type="evidence" value="ECO:0007669"/>
    <property type="project" value="UniProtKB-UniRule"/>
</dbReference>
<protein>
    <recommendedName>
        <fullName evidence="18">Ethylene receptor</fullName>
    </recommendedName>
</protein>
<dbReference type="Pfam" id="PF25487">
    <property type="entry name" value="ETR1_N"/>
    <property type="match status" value="1"/>
</dbReference>
<evidence type="ECO:0000256" key="12">
    <source>
        <dbReference type="ARBA" id="ARBA00022989"/>
    </source>
</evidence>
<keyword evidence="6 18" id="KW-0479">Metal-binding</keyword>
<comment type="function">
    <text evidence="18">May act early in the ethylene signal transduction pathway, possibly as an ethylene receptor, or as a regulator of the pathway.</text>
</comment>
<evidence type="ECO:0000256" key="13">
    <source>
        <dbReference type="ARBA" id="ARBA00023008"/>
    </source>
</evidence>
<name>A0A9Q0QRQ4_9MAGN</name>
<dbReference type="InterPro" id="IPR001789">
    <property type="entry name" value="Sig_transdc_resp-reg_receiver"/>
</dbReference>
<feature type="binding site" evidence="19">
    <location>
        <position position="88"/>
    </location>
    <ligand>
        <name>Cu cation</name>
        <dbReference type="ChEBI" id="CHEBI:23378"/>
    </ligand>
</feature>
<dbReference type="CDD" id="cd19933">
    <property type="entry name" value="REC_ETR-like"/>
    <property type="match status" value="1"/>
</dbReference>
<comment type="subcellular location">
    <subcellularLocation>
        <location evidence="1">Endoplasmic reticulum membrane</location>
        <topology evidence="1">Multi-pass membrane protein</topology>
    </subcellularLocation>
</comment>
<dbReference type="SUPFAM" id="SSF55781">
    <property type="entry name" value="GAF domain-like"/>
    <property type="match status" value="1"/>
</dbReference>
<dbReference type="Gene3D" id="3.30.450.40">
    <property type="match status" value="1"/>
</dbReference>
<dbReference type="Gene3D" id="3.30.565.10">
    <property type="entry name" value="Histidine kinase-like ATPase, C-terminal domain"/>
    <property type="match status" value="1"/>
</dbReference>
<accession>A0A9Q0QRQ4</accession>
<evidence type="ECO:0000313" key="27">
    <source>
        <dbReference type="EMBL" id="KAJ4969420.1"/>
    </source>
</evidence>
<keyword evidence="9 18" id="KW-0418">Kinase</keyword>
<feature type="signal peptide" evidence="24">
    <location>
        <begin position="1"/>
        <end position="20"/>
    </location>
</feature>
<evidence type="ECO:0000256" key="10">
    <source>
        <dbReference type="ARBA" id="ARBA00022824"/>
    </source>
</evidence>
<keyword evidence="24" id="KW-0732">Signal</keyword>
<dbReference type="CDD" id="cd00082">
    <property type="entry name" value="HisKA"/>
    <property type="match status" value="1"/>
</dbReference>
<comment type="similarity">
    <text evidence="2 18">Belongs to the ethylene receptor family.</text>
</comment>
<dbReference type="InterPro" id="IPR058544">
    <property type="entry name" value="ETR1_N"/>
</dbReference>
<evidence type="ECO:0000256" key="11">
    <source>
        <dbReference type="ARBA" id="ARBA00022840"/>
    </source>
</evidence>
<dbReference type="InterPro" id="IPR029016">
    <property type="entry name" value="GAF-like_dom_sf"/>
</dbReference>
<evidence type="ECO:0000256" key="24">
    <source>
        <dbReference type="SAM" id="SignalP"/>
    </source>
</evidence>
<evidence type="ECO:0000256" key="20">
    <source>
        <dbReference type="PIRSR" id="PIRSR026389-3"/>
    </source>
</evidence>
<reference evidence="27" key="1">
    <citation type="journal article" date="2023" name="Plant J.">
        <title>The genome of the king protea, Protea cynaroides.</title>
        <authorList>
            <person name="Chang J."/>
            <person name="Duong T.A."/>
            <person name="Schoeman C."/>
            <person name="Ma X."/>
            <person name="Roodt D."/>
            <person name="Barker N."/>
            <person name="Li Z."/>
            <person name="Van de Peer Y."/>
            <person name="Mizrachi E."/>
        </authorList>
    </citation>
    <scope>NUCLEOTIDE SEQUENCE</scope>
    <source>
        <tissue evidence="27">Young leaves</tissue>
    </source>
</reference>
<evidence type="ECO:0000256" key="15">
    <source>
        <dbReference type="ARBA" id="ARBA00023136"/>
    </source>
</evidence>
<keyword evidence="15 18" id="KW-0472">Membrane</keyword>
<feature type="binding site" evidence="19">
    <location>
        <position position="92"/>
    </location>
    <ligand>
        <name>Cu cation</name>
        <dbReference type="ChEBI" id="CHEBI:23378"/>
    </ligand>
</feature>
<feature type="chain" id="PRO_5040455017" description="Ethylene receptor" evidence="24">
    <location>
        <begin position="21"/>
        <end position="758"/>
    </location>
</feature>
<dbReference type="InterPro" id="IPR005467">
    <property type="entry name" value="His_kinase_dom"/>
</dbReference>
<evidence type="ECO:0000256" key="16">
    <source>
        <dbReference type="ARBA" id="ARBA00023157"/>
    </source>
</evidence>
<dbReference type="FunFam" id="1.10.287.130:FF:000087">
    <property type="entry name" value="Ethylene receptor 4"/>
    <property type="match status" value="1"/>
</dbReference>
<dbReference type="Pfam" id="PF00072">
    <property type="entry name" value="Response_reg"/>
    <property type="match status" value="1"/>
</dbReference>
<keyword evidence="10 18" id="KW-0256">Endoplasmic reticulum</keyword>
<sequence>MFMAVARGLLISSLLLSVSAIDSGYGRCNCDEEGFWSVENILECQRVSDFLIAVAYFSIPIELLYFVSCSNVPFKWVLFQFIAFIVLCGLTHLLNGWTYAPHTFQLMLALTIAKFLTAVVSCATAITLITLIPLLLKVKVRELFLKKKAWELDREVGMMKKQKEASWHVRMLTQEIRKSLDRHTILYTTLVELSKTLDLKNCAIWMPNEIKTEMYLTHELNGSSNPYSNSIPVSDPDIQKIKESKGVKILGADSALSIASSGGSVEHGAVAAIRMPMLRVSNFKGGTPEVIQQCYAVLVLVLPNTKARIWSFHELEIVEVVADQVAVALSHAAVLEESQLMREKLVEQNRALQLARKNAMMASQARNSFQKVMSHGMRRPMHSILGLLSIIQDENLSSEQQILIEAMMKTSIVLSTLINDVMEISNPDRVRFPLEMGSFHLHSMVKEAACLAKCLCVCKGLDFRIEVGSSVPDRVLGDERRIFQVILHMFGNLLGGCHGGESVTFRVLSEIGNEGSNEKQWQFRRPNSSEYAFMKFEIGIDNGCSRSEDSVSVIQLASRRFNSDGIEGGLSFSMCKKLVQMMQGDIWVFPNTQGIAQSMTLILKFQRQSAVRRGIFEPQGSSETIFSGFRGLQVVLADDDDVNRAVTKKILDKLGFLVSAVSSGFECLSTLGPCGTRFQIVILELHMPEMDGFDVAMRVRKFRSRSWPLIVGLTSSADEGLCERCLQAGMNGVMRKPFTLQGIADELRRVLQQAGNGV</sequence>
<dbReference type="GO" id="GO:0000155">
    <property type="term" value="F:phosphorelay sensor kinase activity"/>
    <property type="evidence" value="ECO:0007669"/>
    <property type="project" value="InterPro"/>
</dbReference>
<evidence type="ECO:0000256" key="1">
    <source>
        <dbReference type="ARBA" id="ARBA00004477"/>
    </source>
</evidence>
<dbReference type="PANTHER" id="PTHR24423:SF633">
    <property type="entry name" value="ETHYLENE RECEPTOR 2"/>
    <property type="match status" value="1"/>
</dbReference>
<evidence type="ECO:0000256" key="19">
    <source>
        <dbReference type="PIRSR" id="PIRSR026389-2"/>
    </source>
</evidence>
<dbReference type="SMART" id="SM00448">
    <property type="entry name" value="REC"/>
    <property type="match status" value="1"/>
</dbReference>
<evidence type="ECO:0000256" key="4">
    <source>
        <dbReference type="ARBA" id="ARBA00022679"/>
    </source>
</evidence>
<keyword evidence="17 18" id="KW-0675">Receptor</keyword>
<dbReference type="InterPro" id="IPR003661">
    <property type="entry name" value="HisK_dim/P_dom"/>
</dbReference>
<keyword evidence="11 18" id="KW-0067">ATP-binding</keyword>
<keyword evidence="16 20" id="KW-1015">Disulfide bond</keyword>
<dbReference type="InterPro" id="IPR036097">
    <property type="entry name" value="HisK_dim/P_sf"/>
</dbReference>
<evidence type="ECO:0000259" key="26">
    <source>
        <dbReference type="PROSITE" id="PS50110"/>
    </source>
</evidence>
<feature type="disulfide bond" description="Interchain" evidence="20">
    <location>
        <position position="28"/>
    </location>
</feature>
<keyword evidence="4 18" id="KW-0808">Transferase</keyword>
<dbReference type="Pfam" id="PF01590">
    <property type="entry name" value="GAF"/>
    <property type="match status" value="1"/>
</dbReference>
<dbReference type="GO" id="GO:0010105">
    <property type="term" value="P:negative regulation of ethylene-activated signaling pathway"/>
    <property type="evidence" value="ECO:0007669"/>
    <property type="project" value="UniProtKB-ARBA"/>
</dbReference>
<dbReference type="GO" id="GO:0004674">
    <property type="term" value="F:protein serine/threonine kinase activity"/>
    <property type="evidence" value="ECO:0007669"/>
    <property type="project" value="UniProtKB-ARBA"/>
</dbReference>
<evidence type="ECO:0000313" key="28">
    <source>
        <dbReference type="Proteomes" id="UP001141806"/>
    </source>
</evidence>
<evidence type="ECO:0000259" key="25">
    <source>
        <dbReference type="PROSITE" id="PS50109"/>
    </source>
</evidence>
<keyword evidence="13 18" id="KW-0186">Copper</keyword>
<dbReference type="SUPFAM" id="SSF47384">
    <property type="entry name" value="Homodimeric domain of signal transducing histidine kinase"/>
    <property type="match status" value="1"/>
</dbReference>
<dbReference type="AlphaFoldDB" id="A0A9Q0QRQ4"/>
<dbReference type="GO" id="GO:0051740">
    <property type="term" value="F:ethylene binding"/>
    <property type="evidence" value="ECO:0007669"/>
    <property type="project" value="UniProtKB-UniRule"/>
</dbReference>
<dbReference type="PROSITE" id="PS50109">
    <property type="entry name" value="HIS_KIN"/>
    <property type="match status" value="1"/>
</dbReference>
<dbReference type="InterPro" id="IPR036890">
    <property type="entry name" value="HATPase_C_sf"/>
</dbReference>
<dbReference type="Proteomes" id="UP001141806">
    <property type="component" value="Unassembled WGS sequence"/>
</dbReference>
<keyword evidence="7 18" id="KW-0547">Nucleotide-binding</keyword>
<dbReference type="FunFam" id="3.40.50.2300:FF:000240">
    <property type="entry name" value="Ethylene receptor"/>
    <property type="match status" value="1"/>
</dbReference>
<gene>
    <name evidence="27" type="ORF">NE237_016121</name>
</gene>
<evidence type="ECO:0000256" key="14">
    <source>
        <dbReference type="ARBA" id="ARBA00023012"/>
    </source>
</evidence>
<evidence type="ECO:0000256" key="3">
    <source>
        <dbReference type="ARBA" id="ARBA00022553"/>
    </source>
</evidence>
<evidence type="ECO:0000256" key="22">
    <source>
        <dbReference type="PROSITE-ProRule" id="PRU00169"/>
    </source>
</evidence>
<dbReference type="SMART" id="SM00388">
    <property type="entry name" value="HisKA"/>
    <property type="match status" value="1"/>
</dbReference>
<feature type="transmembrane region" description="Helical" evidence="23">
    <location>
        <begin position="106"/>
        <end position="136"/>
    </location>
</feature>
<dbReference type="PANTHER" id="PTHR24423">
    <property type="entry name" value="TWO-COMPONENT SENSOR HISTIDINE KINASE"/>
    <property type="match status" value="1"/>
</dbReference>
<dbReference type="SUPFAM" id="SSF55874">
    <property type="entry name" value="ATPase domain of HSP90 chaperone/DNA topoisomerase II/histidine kinase"/>
    <property type="match status" value="1"/>
</dbReference>
<dbReference type="SUPFAM" id="SSF52172">
    <property type="entry name" value="CheY-like"/>
    <property type="match status" value="1"/>
</dbReference>
<feature type="transmembrane region" description="Helical" evidence="23">
    <location>
        <begin position="74"/>
        <end position="94"/>
    </location>
</feature>
<proteinExistence type="inferred from homology"/>
<feature type="domain" description="Response regulatory" evidence="26">
    <location>
        <begin position="633"/>
        <end position="751"/>
    </location>
</feature>
<dbReference type="Gene3D" id="1.10.287.130">
    <property type="match status" value="1"/>
</dbReference>
<evidence type="ECO:0000256" key="6">
    <source>
        <dbReference type="ARBA" id="ARBA00022723"/>
    </source>
</evidence>
<dbReference type="InterPro" id="IPR003018">
    <property type="entry name" value="GAF"/>
</dbReference>
<keyword evidence="14 18" id="KW-0902">Two-component regulatory system</keyword>
<dbReference type="GO" id="GO:0038199">
    <property type="term" value="F:ethylene receptor activity"/>
    <property type="evidence" value="ECO:0007669"/>
    <property type="project" value="UniProtKB-UniRule"/>
</dbReference>
<dbReference type="EMBL" id="JAMYWD010000006">
    <property type="protein sequence ID" value="KAJ4969420.1"/>
    <property type="molecule type" value="Genomic_DNA"/>
</dbReference>
<dbReference type="GO" id="GO:0005789">
    <property type="term" value="C:endoplasmic reticulum membrane"/>
    <property type="evidence" value="ECO:0007669"/>
    <property type="project" value="UniProtKB-SubCell"/>
</dbReference>
<keyword evidence="8 18" id="KW-0936">Ethylene signaling pathway</keyword>
<keyword evidence="5 23" id="KW-0812">Transmembrane</keyword>
<evidence type="ECO:0000256" key="8">
    <source>
        <dbReference type="ARBA" id="ARBA00022745"/>
    </source>
</evidence>
<comment type="cofactor">
    <cofactor evidence="19">
        <name>Cu cation</name>
        <dbReference type="ChEBI" id="CHEBI:23378"/>
    </cofactor>
    <text evidence="19">Binds 1 copper ion per dimer.</text>
</comment>